<sequence length="65" mass="8059">MEREELKQELLNRIFNEQPKDFEIKKIPVSDDDPILEQIREWESLFAHTKMRQKSFFGIMIGWWY</sequence>
<evidence type="ECO:0000313" key="2">
    <source>
        <dbReference type="Proteomes" id="UP001197974"/>
    </source>
</evidence>
<gene>
    <name evidence="1" type="ORF">LC087_16450</name>
</gene>
<dbReference type="EMBL" id="CP129013">
    <property type="protein sequence ID" value="WLR42293.1"/>
    <property type="molecule type" value="Genomic_DNA"/>
</dbReference>
<proteinExistence type="predicted"/>
<accession>A0ABY9JU76</accession>
<keyword evidence="2" id="KW-1185">Reference proteome</keyword>
<evidence type="ECO:0000313" key="1">
    <source>
        <dbReference type="EMBL" id="WLR42293.1"/>
    </source>
</evidence>
<dbReference type="RefSeq" id="WP_226542669.1">
    <property type="nucleotide sequence ID" value="NZ_CP129013.1"/>
</dbReference>
<dbReference type="Proteomes" id="UP001197974">
    <property type="component" value="Chromosome"/>
</dbReference>
<protein>
    <submittedName>
        <fullName evidence="1">Uncharacterized protein</fullName>
    </submittedName>
</protein>
<organism evidence="1 2">
    <name type="scientific">Bacillus carboniphilus</name>
    <dbReference type="NCBI Taxonomy" id="86663"/>
    <lineage>
        <taxon>Bacteria</taxon>
        <taxon>Bacillati</taxon>
        <taxon>Bacillota</taxon>
        <taxon>Bacilli</taxon>
        <taxon>Bacillales</taxon>
        <taxon>Bacillaceae</taxon>
        <taxon>Bacillus</taxon>
    </lineage>
</organism>
<name>A0ABY9JU76_9BACI</name>
<reference evidence="1 2" key="1">
    <citation type="submission" date="2023-06" db="EMBL/GenBank/DDBJ databases">
        <title>Five Gram-positive bacteria isolated from mangrove sediments in Shenzhen, Guangdong, China.</title>
        <authorList>
            <person name="Yu S."/>
            <person name="Zheng W."/>
            <person name="Huang Y."/>
        </authorList>
    </citation>
    <scope>NUCLEOTIDE SEQUENCE [LARGE SCALE GENOMIC DNA]</scope>
    <source>
        <strain evidence="1 2">SaN35-3</strain>
    </source>
</reference>